<dbReference type="GO" id="GO:0046872">
    <property type="term" value="F:metal ion binding"/>
    <property type="evidence" value="ECO:0007669"/>
    <property type="project" value="UniProtKB-KW"/>
</dbReference>
<dbReference type="InterPro" id="IPR029055">
    <property type="entry name" value="Ntn_hydrolases_N"/>
</dbReference>
<evidence type="ECO:0000256" key="2">
    <source>
        <dbReference type="ARBA" id="ARBA00006053"/>
    </source>
</evidence>
<keyword evidence="4 8" id="KW-0645">Protease</keyword>
<dbReference type="NCBIfam" id="NF003964">
    <property type="entry name" value="PRK05456.1"/>
    <property type="match status" value="1"/>
</dbReference>
<dbReference type="PIRSF" id="PIRSF039093">
    <property type="entry name" value="HslV"/>
    <property type="match status" value="1"/>
</dbReference>
<dbReference type="InterPro" id="IPR001353">
    <property type="entry name" value="Proteasome_sua/b"/>
</dbReference>
<dbReference type="Pfam" id="PF00227">
    <property type="entry name" value="Proteasome"/>
    <property type="match status" value="1"/>
</dbReference>
<keyword evidence="3 8" id="KW-0963">Cytoplasm</keyword>
<dbReference type="GO" id="GO:0004298">
    <property type="term" value="F:threonine-type endopeptidase activity"/>
    <property type="evidence" value="ECO:0007669"/>
    <property type="project" value="UniProtKB-KW"/>
</dbReference>
<name>A0A0S8GMP3_UNCW3</name>
<comment type="catalytic activity">
    <reaction evidence="8">
        <text>ATP-dependent cleavage of peptide bonds with broad specificity.</text>
        <dbReference type="EC" id="3.4.25.2"/>
    </reaction>
</comment>
<evidence type="ECO:0000313" key="10">
    <source>
        <dbReference type="Proteomes" id="UP000051096"/>
    </source>
</evidence>
<evidence type="ECO:0000256" key="7">
    <source>
        <dbReference type="ARBA" id="ARBA00023053"/>
    </source>
</evidence>
<comment type="subcellular location">
    <subcellularLocation>
        <location evidence="1 8">Cytoplasm</location>
    </subcellularLocation>
</comment>
<comment type="subunit">
    <text evidence="8">A double ring-shaped homohexamer of HslV is capped on each side by a ring-shaped HslU homohexamer. The assembly of the HslU/HslV complex is dependent on binding of ATP.</text>
</comment>
<feature type="binding site" evidence="8">
    <location>
        <position position="162"/>
    </location>
    <ligand>
        <name>Na(+)</name>
        <dbReference type="ChEBI" id="CHEBI:29101"/>
    </ligand>
</feature>
<dbReference type="PROSITE" id="PS51476">
    <property type="entry name" value="PROTEASOME_BETA_2"/>
    <property type="match status" value="1"/>
</dbReference>
<dbReference type="AlphaFoldDB" id="A0A0S8GMP3"/>
<dbReference type="PANTHER" id="PTHR32194">
    <property type="entry name" value="METALLOPROTEASE TLDD"/>
    <property type="match status" value="1"/>
</dbReference>
<sequence length="174" mass="18886">MKSTTIIGLKHDGIVAMGCDGQVTTGEVVMKHTAKKVRKMYNGRILTGFAGSTADALSLFQRFESKLEEFRGNLPRSVVELAKDWRQDKVLRRLEALLAILDKDHAYVVSGSGDIVEPDDGIVAIGSGSAYALAACRALKKHARLSATEIVEEAIRIAAGICIYTNTEIHIESL</sequence>
<feature type="binding site" evidence="8">
    <location>
        <position position="159"/>
    </location>
    <ligand>
        <name>Na(+)</name>
        <dbReference type="ChEBI" id="CHEBI:29101"/>
    </ligand>
</feature>
<evidence type="ECO:0000313" key="9">
    <source>
        <dbReference type="EMBL" id="KPK73132.1"/>
    </source>
</evidence>
<evidence type="ECO:0000256" key="8">
    <source>
        <dbReference type="HAMAP-Rule" id="MF_00248"/>
    </source>
</evidence>
<comment type="caution">
    <text evidence="9">The sequence shown here is derived from an EMBL/GenBank/DDBJ whole genome shotgun (WGS) entry which is preliminary data.</text>
</comment>
<comment type="function">
    <text evidence="8">Protease subunit of a proteasome-like degradation complex believed to be a general protein degrading machinery.</text>
</comment>
<dbReference type="EMBL" id="LJUO01000015">
    <property type="protein sequence ID" value="KPK73132.1"/>
    <property type="molecule type" value="Genomic_DNA"/>
</dbReference>
<proteinExistence type="inferred from homology"/>
<organism evidence="9 10">
    <name type="scientific">candidate division WOR_3 bacterium SM23_60</name>
    <dbReference type="NCBI Taxonomy" id="1703780"/>
    <lineage>
        <taxon>Bacteria</taxon>
        <taxon>Bacteria division WOR-3</taxon>
    </lineage>
</organism>
<dbReference type="PATRIC" id="fig|1703780.3.peg.942"/>
<evidence type="ECO:0000256" key="4">
    <source>
        <dbReference type="ARBA" id="ARBA00022670"/>
    </source>
</evidence>
<keyword evidence="7 8" id="KW-0915">Sodium</keyword>
<evidence type="ECO:0000256" key="1">
    <source>
        <dbReference type="ARBA" id="ARBA00004496"/>
    </source>
</evidence>
<dbReference type="Gene3D" id="3.60.20.10">
    <property type="entry name" value="Glutamine Phosphoribosylpyrophosphate, subunit 1, domain 1"/>
    <property type="match status" value="1"/>
</dbReference>
<dbReference type="CDD" id="cd01913">
    <property type="entry name" value="protease_HslV"/>
    <property type="match status" value="1"/>
</dbReference>
<dbReference type="InterPro" id="IPR023333">
    <property type="entry name" value="Proteasome_suB-type"/>
</dbReference>
<gene>
    <name evidence="8" type="primary">hslV</name>
    <name evidence="9" type="ORF">AMJ87_02700</name>
</gene>
<dbReference type="GO" id="GO:0051603">
    <property type="term" value="P:proteolysis involved in protein catabolic process"/>
    <property type="evidence" value="ECO:0007669"/>
    <property type="project" value="InterPro"/>
</dbReference>
<evidence type="ECO:0000256" key="5">
    <source>
        <dbReference type="ARBA" id="ARBA00022723"/>
    </source>
</evidence>
<evidence type="ECO:0000256" key="6">
    <source>
        <dbReference type="ARBA" id="ARBA00022801"/>
    </source>
</evidence>
<keyword evidence="5 8" id="KW-0479">Metal-binding</keyword>
<keyword evidence="6 8" id="KW-0378">Hydrolase</keyword>
<comment type="activity regulation">
    <text evidence="8">Allosterically activated by HslU binding.</text>
</comment>
<dbReference type="InterPro" id="IPR022281">
    <property type="entry name" value="ATP-dep_Prtase_HsIV_su"/>
</dbReference>
<dbReference type="NCBIfam" id="TIGR03692">
    <property type="entry name" value="ATP_dep_HslV"/>
    <property type="match status" value="1"/>
</dbReference>
<dbReference type="Proteomes" id="UP000051096">
    <property type="component" value="Unassembled WGS sequence"/>
</dbReference>
<dbReference type="PANTHER" id="PTHR32194:SF0">
    <property type="entry name" value="ATP-DEPENDENT PROTEASE SUBUNIT HSLV"/>
    <property type="match status" value="1"/>
</dbReference>
<dbReference type="HAMAP" id="MF_00248">
    <property type="entry name" value="HslV"/>
    <property type="match status" value="1"/>
</dbReference>
<dbReference type="GO" id="GO:0009376">
    <property type="term" value="C:HslUV protease complex"/>
    <property type="evidence" value="ECO:0007669"/>
    <property type="project" value="UniProtKB-UniRule"/>
</dbReference>
<keyword evidence="8" id="KW-0021">Allosteric enzyme</keyword>
<accession>A0A0S8GMP3</accession>
<dbReference type="EC" id="3.4.25.2" evidence="8"/>
<dbReference type="SUPFAM" id="SSF56235">
    <property type="entry name" value="N-terminal nucleophile aminohydrolases (Ntn hydrolases)"/>
    <property type="match status" value="1"/>
</dbReference>
<feature type="binding site" evidence="8">
    <location>
        <position position="165"/>
    </location>
    <ligand>
        <name>Na(+)</name>
        <dbReference type="ChEBI" id="CHEBI:29101"/>
    </ligand>
</feature>
<comment type="similarity">
    <text evidence="2 8">Belongs to the peptidase T1B family. HslV subfamily.</text>
</comment>
<reference evidence="9 10" key="1">
    <citation type="journal article" date="2015" name="Microbiome">
        <title>Genomic resolution of linkages in carbon, nitrogen, and sulfur cycling among widespread estuary sediment bacteria.</title>
        <authorList>
            <person name="Baker B.J."/>
            <person name="Lazar C.S."/>
            <person name="Teske A.P."/>
            <person name="Dick G.J."/>
        </authorList>
    </citation>
    <scope>NUCLEOTIDE SEQUENCE [LARGE SCALE GENOMIC DNA]</scope>
    <source>
        <strain evidence="9">SM23_60</strain>
    </source>
</reference>
<keyword evidence="8" id="KW-0888">Threonine protease</keyword>
<dbReference type="GO" id="GO:0005839">
    <property type="term" value="C:proteasome core complex"/>
    <property type="evidence" value="ECO:0007669"/>
    <property type="project" value="InterPro"/>
</dbReference>
<protein>
    <recommendedName>
        <fullName evidence="8">ATP-dependent protease subunit HslV</fullName>
        <ecNumber evidence="8">3.4.25.2</ecNumber>
    </recommendedName>
</protein>
<evidence type="ECO:0000256" key="3">
    <source>
        <dbReference type="ARBA" id="ARBA00022490"/>
    </source>
</evidence>
<feature type="active site" evidence="8">
    <location>
        <position position="4"/>
    </location>
</feature>